<evidence type="ECO:0000256" key="7">
    <source>
        <dbReference type="SAM" id="Phobius"/>
    </source>
</evidence>
<organism evidence="9 10">
    <name type="scientific">Streptomyces poonensis</name>
    <dbReference type="NCBI Taxonomy" id="68255"/>
    <lineage>
        <taxon>Bacteria</taxon>
        <taxon>Bacillati</taxon>
        <taxon>Actinomycetota</taxon>
        <taxon>Actinomycetes</taxon>
        <taxon>Kitasatosporales</taxon>
        <taxon>Streptomycetaceae</taxon>
        <taxon>Streptomyces</taxon>
    </lineage>
</organism>
<name>A0A918UT71_9ACTN</name>
<reference evidence="9" key="1">
    <citation type="journal article" date="2014" name="Int. J. Syst. Evol. Microbiol.">
        <title>Complete genome sequence of Corynebacterium casei LMG S-19264T (=DSM 44701T), isolated from a smear-ripened cheese.</title>
        <authorList>
            <consortium name="US DOE Joint Genome Institute (JGI-PGF)"/>
            <person name="Walter F."/>
            <person name="Albersmeier A."/>
            <person name="Kalinowski J."/>
            <person name="Ruckert C."/>
        </authorList>
    </citation>
    <scope>NUCLEOTIDE SEQUENCE</scope>
    <source>
        <strain evidence="9">JCM 4815</strain>
    </source>
</reference>
<feature type="transmembrane region" description="Helical" evidence="7">
    <location>
        <begin position="155"/>
        <end position="174"/>
    </location>
</feature>
<keyword evidence="10" id="KW-1185">Reference proteome</keyword>
<feature type="domain" description="Mechanosensitive ion channel MscS" evidence="8">
    <location>
        <begin position="177"/>
        <end position="243"/>
    </location>
</feature>
<dbReference type="GO" id="GO:0005886">
    <property type="term" value="C:plasma membrane"/>
    <property type="evidence" value="ECO:0007669"/>
    <property type="project" value="UniProtKB-SubCell"/>
</dbReference>
<dbReference type="InterPro" id="IPR023408">
    <property type="entry name" value="MscS_beta-dom_sf"/>
</dbReference>
<feature type="transmembrane region" description="Helical" evidence="7">
    <location>
        <begin position="6"/>
        <end position="29"/>
    </location>
</feature>
<evidence type="ECO:0000256" key="1">
    <source>
        <dbReference type="ARBA" id="ARBA00004651"/>
    </source>
</evidence>
<comment type="caution">
    <text evidence="9">The sequence shown here is derived from an EMBL/GenBank/DDBJ whole genome shotgun (WGS) entry which is preliminary data.</text>
</comment>
<dbReference type="SUPFAM" id="SSF82689">
    <property type="entry name" value="Mechanosensitive channel protein MscS (YggB), C-terminal domain"/>
    <property type="match status" value="1"/>
</dbReference>
<dbReference type="InterPro" id="IPR010920">
    <property type="entry name" value="LSM_dom_sf"/>
</dbReference>
<evidence type="ECO:0000256" key="5">
    <source>
        <dbReference type="ARBA" id="ARBA00023136"/>
    </source>
</evidence>
<keyword evidence="4 7" id="KW-1133">Transmembrane helix</keyword>
<feature type="region of interest" description="Disordered" evidence="6">
    <location>
        <begin position="341"/>
        <end position="400"/>
    </location>
</feature>
<keyword evidence="5 7" id="KW-0472">Membrane</keyword>
<dbReference type="PANTHER" id="PTHR30566">
    <property type="entry name" value="YNAI-RELATED MECHANOSENSITIVE ION CHANNEL"/>
    <property type="match status" value="1"/>
</dbReference>
<dbReference type="InterPro" id="IPR006685">
    <property type="entry name" value="MscS_channel_2nd"/>
</dbReference>
<keyword evidence="2" id="KW-1003">Cell membrane</keyword>
<protein>
    <submittedName>
        <fullName evidence="9">Mechanosensitive ion channel protein</fullName>
    </submittedName>
</protein>
<feature type="transmembrane region" description="Helical" evidence="7">
    <location>
        <begin position="128"/>
        <end position="149"/>
    </location>
</feature>
<feature type="transmembrane region" description="Helical" evidence="7">
    <location>
        <begin position="85"/>
        <end position="107"/>
    </location>
</feature>
<feature type="compositionally biased region" description="Gly residues" evidence="6">
    <location>
        <begin position="362"/>
        <end position="377"/>
    </location>
</feature>
<dbReference type="EMBL" id="BMVW01000015">
    <property type="protein sequence ID" value="GGZ31393.1"/>
    <property type="molecule type" value="Genomic_DNA"/>
</dbReference>
<dbReference type="RefSeq" id="WP_189864553.1">
    <property type="nucleotide sequence ID" value="NZ_BMVW01000015.1"/>
</dbReference>
<dbReference type="Pfam" id="PF00924">
    <property type="entry name" value="MS_channel_2nd"/>
    <property type="match status" value="1"/>
</dbReference>
<keyword evidence="3 7" id="KW-0812">Transmembrane</keyword>
<dbReference type="Gene3D" id="1.10.287.1260">
    <property type="match status" value="1"/>
</dbReference>
<dbReference type="AlphaFoldDB" id="A0A918UT71"/>
<dbReference type="Gene3D" id="2.30.30.60">
    <property type="match status" value="1"/>
</dbReference>
<accession>A0A918UT71</accession>
<dbReference type="PANTHER" id="PTHR30566:SF25">
    <property type="entry name" value="INNER MEMBRANE PROTEIN"/>
    <property type="match status" value="1"/>
</dbReference>
<comment type="subcellular location">
    <subcellularLocation>
        <location evidence="1">Cell membrane</location>
        <topology evidence="1">Multi-pass membrane protein</topology>
    </subcellularLocation>
</comment>
<dbReference type="InterPro" id="IPR011066">
    <property type="entry name" value="MscS_channel_C_sf"/>
</dbReference>
<gene>
    <name evidence="9" type="ORF">GCM10010365_60170</name>
</gene>
<dbReference type="Proteomes" id="UP000622166">
    <property type="component" value="Unassembled WGS sequence"/>
</dbReference>
<evidence type="ECO:0000256" key="4">
    <source>
        <dbReference type="ARBA" id="ARBA00022989"/>
    </source>
</evidence>
<sequence length="400" mass="43425">MENVLRPLVVVGGSVLLTLVIGWVTDHLLRKADDRDRETPLWGLLRRARIPYQLVLCVALLRGSYDQADLLPRHEIAIERVLTLLLIGSAAWLVIRIAAAIVETTYSRYARAHRDPARVRRVRTQVTLIMRVVSAIVGVVAVAAMLLTFPAMRAAGASLLASAGILGIVAGVAAQSTLGNMFAGLQIAFGDMVRIGDTVVVDGEWGTVEEITLTFLTVRTWDERRITMPVSYFTSKPFENWSRGTPQMTGIVYLHVDHSAPVEAMREKLRDILRECPAWDGRAYGLQVTDTTPSTMQVRALVTAKDADDIWTVRVEVRERLIRWLADEHPYALPRVNTADALLPPARSGDGRSDSATDGAVGRSGGATVGGTGGRGNGAAARSTSRDRAYESPGTGPARG</sequence>
<evidence type="ECO:0000256" key="6">
    <source>
        <dbReference type="SAM" id="MobiDB-lite"/>
    </source>
</evidence>
<evidence type="ECO:0000259" key="8">
    <source>
        <dbReference type="Pfam" id="PF00924"/>
    </source>
</evidence>
<evidence type="ECO:0000256" key="3">
    <source>
        <dbReference type="ARBA" id="ARBA00022692"/>
    </source>
</evidence>
<evidence type="ECO:0000313" key="10">
    <source>
        <dbReference type="Proteomes" id="UP000622166"/>
    </source>
</evidence>
<evidence type="ECO:0000256" key="2">
    <source>
        <dbReference type="ARBA" id="ARBA00022475"/>
    </source>
</evidence>
<proteinExistence type="predicted"/>
<dbReference type="SUPFAM" id="SSF50182">
    <property type="entry name" value="Sm-like ribonucleoproteins"/>
    <property type="match status" value="1"/>
</dbReference>
<evidence type="ECO:0000313" key="9">
    <source>
        <dbReference type="EMBL" id="GGZ31393.1"/>
    </source>
</evidence>
<dbReference type="GO" id="GO:0055085">
    <property type="term" value="P:transmembrane transport"/>
    <property type="evidence" value="ECO:0007669"/>
    <property type="project" value="InterPro"/>
</dbReference>
<reference evidence="9" key="2">
    <citation type="submission" date="2020-09" db="EMBL/GenBank/DDBJ databases">
        <authorList>
            <person name="Sun Q."/>
            <person name="Ohkuma M."/>
        </authorList>
    </citation>
    <scope>NUCLEOTIDE SEQUENCE</scope>
    <source>
        <strain evidence="9">JCM 4815</strain>
    </source>
</reference>